<evidence type="ECO:0000313" key="2">
    <source>
        <dbReference type="EMBL" id="KAK1585807.1"/>
    </source>
</evidence>
<accession>A0AAD8PWJ8</accession>
<dbReference type="EMBL" id="JAHLJV010000041">
    <property type="protein sequence ID" value="KAK1585807.1"/>
    <property type="molecule type" value="Genomic_DNA"/>
</dbReference>
<feature type="region of interest" description="Disordered" evidence="1">
    <location>
        <begin position="1"/>
        <end position="65"/>
    </location>
</feature>
<sequence>MNGFPLECLPPLGQSSQNPSMAQDWLEGQGRQGRQVNRAGKPARQGRAERKMDGDEAEWGQTGRG</sequence>
<proteinExistence type="predicted"/>
<evidence type="ECO:0000256" key="1">
    <source>
        <dbReference type="SAM" id="MobiDB-lite"/>
    </source>
</evidence>
<protein>
    <submittedName>
        <fullName evidence="2">Uncharacterized protein</fullName>
    </submittedName>
</protein>
<keyword evidence="3" id="KW-1185">Reference proteome</keyword>
<dbReference type="Proteomes" id="UP001230504">
    <property type="component" value="Unassembled WGS sequence"/>
</dbReference>
<dbReference type="RefSeq" id="XP_060412803.1">
    <property type="nucleotide sequence ID" value="XM_060558129.1"/>
</dbReference>
<dbReference type="AlphaFoldDB" id="A0AAD8PWJ8"/>
<dbReference type="GeneID" id="85442369"/>
<gene>
    <name evidence="2" type="ORF">LY79DRAFT_557836</name>
</gene>
<comment type="caution">
    <text evidence="2">The sequence shown here is derived from an EMBL/GenBank/DDBJ whole genome shotgun (WGS) entry which is preliminary data.</text>
</comment>
<evidence type="ECO:0000313" key="3">
    <source>
        <dbReference type="Proteomes" id="UP001230504"/>
    </source>
</evidence>
<name>A0AAD8PWJ8_9PEZI</name>
<organism evidence="2 3">
    <name type="scientific">Colletotrichum navitas</name>
    <dbReference type="NCBI Taxonomy" id="681940"/>
    <lineage>
        <taxon>Eukaryota</taxon>
        <taxon>Fungi</taxon>
        <taxon>Dikarya</taxon>
        <taxon>Ascomycota</taxon>
        <taxon>Pezizomycotina</taxon>
        <taxon>Sordariomycetes</taxon>
        <taxon>Hypocreomycetidae</taxon>
        <taxon>Glomerellales</taxon>
        <taxon>Glomerellaceae</taxon>
        <taxon>Colletotrichum</taxon>
        <taxon>Colletotrichum graminicola species complex</taxon>
    </lineage>
</organism>
<reference evidence="2" key="1">
    <citation type="submission" date="2021-06" db="EMBL/GenBank/DDBJ databases">
        <title>Comparative genomics, transcriptomics and evolutionary studies reveal genomic signatures of adaptation to plant cell wall in hemibiotrophic fungi.</title>
        <authorList>
            <consortium name="DOE Joint Genome Institute"/>
            <person name="Baroncelli R."/>
            <person name="Diaz J.F."/>
            <person name="Benocci T."/>
            <person name="Peng M."/>
            <person name="Battaglia E."/>
            <person name="Haridas S."/>
            <person name="Andreopoulos W."/>
            <person name="Labutti K."/>
            <person name="Pangilinan J."/>
            <person name="Floch G.L."/>
            <person name="Makela M.R."/>
            <person name="Henrissat B."/>
            <person name="Grigoriev I.V."/>
            <person name="Crouch J.A."/>
            <person name="De Vries R.P."/>
            <person name="Sukno S.A."/>
            <person name="Thon M.R."/>
        </authorList>
    </citation>
    <scope>NUCLEOTIDE SEQUENCE</scope>
    <source>
        <strain evidence="2">CBS 125086</strain>
    </source>
</reference>